<evidence type="ECO:0000256" key="6">
    <source>
        <dbReference type="SAM" id="Phobius"/>
    </source>
</evidence>
<dbReference type="OrthoDB" id="5963193at2759"/>
<feature type="transmembrane region" description="Helical" evidence="6">
    <location>
        <begin position="235"/>
        <end position="256"/>
    </location>
</feature>
<evidence type="ECO:0000313" key="7">
    <source>
        <dbReference type="EMBL" id="RXK35441.1"/>
    </source>
</evidence>
<dbReference type="PANTHER" id="PTHR10383:SF9">
    <property type="entry name" value="SERINE INCORPORATOR, ISOFORM F"/>
    <property type="match status" value="1"/>
</dbReference>
<feature type="transmembrane region" description="Helical" evidence="6">
    <location>
        <begin position="268"/>
        <end position="288"/>
    </location>
</feature>
<reference evidence="7 8" key="1">
    <citation type="submission" date="2016-06" db="EMBL/GenBank/DDBJ databases">
        <title>Evolution of pathogenesis and genome organization in the Tremellales.</title>
        <authorList>
            <person name="Cuomo C."/>
            <person name="Litvintseva A."/>
            <person name="Heitman J."/>
            <person name="Chen Y."/>
            <person name="Sun S."/>
            <person name="Springer D."/>
            <person name="Dromer F."/>
            <person name="Young S."/>
            <person name="Zeng Q."/>
            <person name="Chapman S."/>
            <person name="Gujja S."/>
            <person name="Saif S."/>
            <person name="Birren B."/>
        </authorList>
    </citation>
    <scope>NUCLEOTIDE SEQUENCE [LARGE SCALE GENOMIC DNA]</scope>
    <source>
        <strain evidence="7 8">ATCC 28783</strain>
    </source>
</reference>
<keyword evidence="3 6" id="KW-0812">Transmembrane</keyword>
<comment type="subcellular location">
    <subcellularLocation>
        <location evidence="1">Membrane</location>
        <topology evidence="1">Multi-pass membrane protein</topology>
    </subcellularLocation>
</comment>
<proteinExistence type="inferred from homology"/>
<evidence type="ECO:0000313" key="8">
    <source>
        <dbReference type="Proteomes" id="UP000289152"/>
    </source>
</evidence>
<sequence>MGALLSIPLLTGGLGTIGGSLLSGCMVCMGGTAASAFFKSCNCNSSIATRVGFGLIFALSSMLAYLSRTDIAIRAIKKLSWDWIKMDCSGGKCYGLLAVHRFCFALALFHLILSALLVGVRSTKTKRAAIQNGWWGPKLLGYFLLCFLCFLIPNEFFMAYGSYVAPLGAFLFILIGLVLLVDFAHTWSETCLDNWERSSSSLWTFILIGSTIGMFSAAITLTTLLYVFFAGSGCGMNTFFVTSNLILSAISTVIAISPQVQDANPKSGLTQASMVSAYCTYLTASAVANHSDDGHCNPLHASGGTKTTTVIIGALFTFLAIAYSTSRAATQSMALVGKGHRAGAGNGTGPISLGDDTDDDPEVRLVSSQPRGRRDEMRYQAILAAVNAGSLPASVLDQPDDEDDEIDATLGEERDDERGGTKYNYSWFHIIFVMAAMYVAGLLTDWAIISTSPVAHPTEPLPISYELNVMAEPDVYIGRSEATMWMRVISSWLCYALYIWSLVGPVVMPDRFGDL</sequence>
<dbReference type="InParanoid" id="A0A4Q1BFR1"/>
<protein>
    <submittedName>
        <fullName evidence="7">Membrane protein</fullName>
    </submittedName>
</protein>
<comment type="similarity">
    <text evidence="2">Belongs to the TDE1 family.</text>
</comment>
<dbReference type="Pfam" id="PF03348">
    <property type="entry name" value="Serinc"/>
    <property type="match status" value="1"/>
</dbReference>
<keyword evidence="8" id="KW-1185">Reference proteome</keyword>
<feature type="transmembrane region" description="Helical" evidence="6">
    <location>
        <begin position="139"/>
        <end position="157"/>
    </location>
</feature>
<feature type="transmembrane region" description="Helical" evidence="6">
    <location>
        <begin position="308"/>
        <end position="325"/>
    </location>
</feature>
<dbReference type="InterPro" id="IPR005016">
    <property type="entry name" value="TDE1/TMS"/>
</dbReference>
<feature type="transmembrane region" description="Helical" evidence="6">
    <location>
        <begin position="163"/>
        <end position="181"/>
    </location>
</feature>
<dbReference type="PANTHER" id="PTHR10383">
    <property type="entry name" value="SERINE INCORPORATOR"/>
    <property type="match status" value="1"/>
</dbReference>
<dbReference type="AlphaFoldDB" id="A0A4Q1BFR1"/>
<feature type="transmembrane region" description="Helical" evidence="6">
    <location>
        <begin position="99"/>
        <end position="118"/>
    </location>
</feature>
<feature type="transmembrane region" description="Helical" evidence="6">
    <location>
        <begin position="47"/>
        <end position="66"/>
    </location>
</feature>
<evidence type="ECO:0000256" key="2">
    <source>
        <dbReference type="ARBA" id="ARBA00006665"/>
    </source>
</evidence>
<feature type="transmembrane region" description="Helical" evidence="6">
    <location>
        <begin position="20"/>
        <end position="38"/>
    </location>
</feature>
<dbReference type="GO" id="GO:0016020">
    <property type="term" value="C:membrane"/>
    <property type="evidence" value="ECO:0007669"/>
    <property type="project" value="UniProtKB-SubCell"/>
</dbReference>
<dbReference type="VEuPathDB" id="FungiDB:TREMEDRAFT_37929"/>
<comment type="caution">
    <text evidence="7">The sequence shown here is derived from an EMBL/GenBank/DDBJ whole genome shotgun (WGS) entry which is preliminary data.</text>
</comment>
<accession>A0A4Q1BFR1</accession>
<evidence type="ECO:0000256" key="4">
    <source>
        <dbReference type="ARBA" id="ARBA00022989"/>
    </source>
</evidence>
<evidence type="ECO:0000256" key="1">
    <source>
        <dbReference type="ARBA" id="ARBA00004141"/>
    </source>
</evidence>
<dbReference type="FunCoup" id="A0A4Q1BFR1">
    <property type="interactions" value="276"/>
</dbReference>
<keyword evidence="4 6" id="KW-1133">Transmembrane helix</keyword>
<evidence type="ECO:0000256" key="3">
    <source>
        <dbReference type="ARBA" id="ARBA00022692"/>
    </source>
</evidence>
<feature type="transmembrane region" description="Helical" evidence="6">
    <location>
        <begin position="202"/>
        <end position="229"/>
    </location>
</feature>
<organism evidence="7 8">
    <name type="scientific">Tremella mesenterica</name>
    <name type="common">Jelly fungus</name>
    <dbReference type="NCBI Taxonomy" id="5217"/>
    <lineage>
        <taxon>Eukaryota</taxon>
        <taxon>Fungi</taxon>
        <taxon>Dikarya</taxon>
        <taxon>Basidiomycota</taxon>
        <taxon>Agaricomycotina</taxon>
        <taxon>Tremellomycetes</taxon>
        <taxon>Tremellales</taxon>
        <taxon>Tremellaceae</taxon>
        <taxon>Tremella</taxon>
    </lineage>
</organism>
<feature type="transmembrane region" description="Helical" evidence="6">
    <location>
        <begin position="489"/>
        <end position="508"/>
    </location>
</feature>
<dbReference type="EMBL" id="SDIL01000136">
    <property type="protein sequence ID" value="RXK35441.1"/>
    <property type="molecule type" value="Genomic_DNA"/>
</dbReference>
<evidence type="ECO:0000256" key="5">
    <source>
        <dbReference type="ARBA" id="ARBA00023136"/>
    </source>
</evidence>
<keyword evidence="5 6" id="KW-0472">Membrane</keyword>
<dbReference type="STRING" id="5217.A0A4Q1BFR1"/>
<name>A0A4Q1BFR1_TREME</name>
<dbReference type="Proteomes" id="UP000289152">
    <property type="component" value="Unassembled WGS sequence"/>
</dbReference>
<feature type="transmembrane region" description="Helical" evidence="6">
    <location>
        <begin position="427"/>
        <end position="449"/>
    </location>
</feature>
<gene>
    <name evidence="7" type="ORF">M231_07296</name>
</gene>